<keyword evidence="2" id="KW-1133">Transmembrane helix</keyword>
<dbReference type="EMBL" id="CAJOBD010001682">
    <property type="protein sequence ID" value="CAF3823269.1"/>
    <property type="molecule type" value="Genomic_DNA"/>
</dbReference>
<sequence>MSNQTTNDEDQQQSIANQRAVHSELLTKIYYPDTLYPDNYSFFADRDSSQVRSLRTNSNDQHPTIDSIRPSTQPVIISNQPTIEIETPERQSKHSSAMIDRERGESESGRQRFDVKRYIPSALRAQDKSQPPAILLDPRFYSMKKTAMTIMCLLIIIMSNSVQLKHVLKKGDLHPFYGTQVALGIISVLMCACIGFVQLYTFLFTRLDHLPLLLTSSSSSSSSSSSMLTLTRYDQLFIILPITLTIILFLFDIIFLIIMFKF</sequence>
<gene>
    <name evidence="4" type="ORF">JBS370_LOCUS16594</name>
    <name evidence="3" type="ORF">ZHD862_LOCUS14312</name>
</gene>
<dbReference type="Proteomes" id="UP000663864">
    <property type="component" value="Unassembled WGS sequence"/>
</dbReference>
<reference evidence="4" key="1">
    <citation type="submission" date="2021-02" db="EMBL/GenBank/DDBJ databases">
        <authorList>
            <person name="Nowell W R."/>
        </authorList>
    </citation>
    <scope>NUCLEOTIDE SEQUENCE</scope>
</reference>
<feature type="region of interest" description="Disordered" evidence="1">
    <location>
        <begin position="83"/>
        <end position="110"/>
    </location>
</feature>
<evidence type="ECO:0000256" key="2">
    <source>
        <dbReference type="SAM" id="Phobius"/>
    </source>
</evidence>
<feature type="transmembrane region" description="Helical" evidence="2">
    <location>
        <begin position="236"/>
        <end position="260"/>
    </location>
</feature>
<evidence type="ECO:0000313" key="5">
    <source>
        <dbReference type="Proteomes" id="UP000663836"/>
    </source>
</evidence>
<evidence type="ECO:0000313" key="3">
    <source>
        <dbReference type="EMBL" id="CAF1036299.1"/>
    </source>
</evidence>
<keyword evidence="2" id="KW-0472">Membrane</keyword>
<proteinExistence type="predicted"/>
<feature type="transmembrane region" description="Helical" evidence="2">
    <location>
        <begin position="182"/>
        <end position="203"/>
    </location>
</feature>
<dbReference type="Proteomes" id="UP000663836">
    <property type="component" value="Unassembled WGS sequence"/>
</dbReference>
<protein>
    <submittedName>
        <fullName evidence="4">Uncharacterized protein</fullName>
    </submittedName>
</protein>
<comment type="caution">
    <text evidence="4">The sequence shown here is derived from an EMBL/GenBank/DDBJ whole genome shotgun (WGS) entry which is preliminary data.</text>
</comment>
<evidence type="ECO:0000256" key="1">
    <source>
        <dbReference type="SAM" id="MobiDB-lite"/>
    </source>
</evidence>
<feature type="compositionally biased region" description="Basic and acidic residues" evidence="1">
    <location>
        <begin position="99"/>
        <end position="110"/>
    </location>
</feature>
<organism evidence="4 5">
    <name type="scientific">Rotaria sordida</name>
    <dbReference type="NCBI Taxonomy" id="392033"/>
    <lineage>
        <taxon>Eukaryota</taxon>
        <taxon>Metazoa</taxon>
        <taxon>Spiralia</taxon>
        <taxon>Gnathifera</taxon>
        <taxon>Rotifera</taxon>
        <taxon>Eurotatoria</taxon>
        <taxon>Bdelloidea</taxon>
        <taxon>Philodinida</taxon>
        <taxon>Philodinidae</taxon>
        <taxon>Rotaria</taxon>
    </lineage>
</organism>
<dbReference type="EMBL" id="CAJNOT010000617">
    <property type="protein sequence ID" value="CAF1036299.1"/>
    <property type="molecule type" value="Genomic_DNA"/>
</dbReference>
<evidence type="ECO:0000313" key="4">
    <source>
        <dbReference type="EMBL" id="CAF3823269.1"/>
    </source>
</evidence>
<accession>A0A819CQB5</accession>
<name>A0A819CQB5_9BILA</name>
<feature type="transmembrane region" description="Helical" evidence="2">
    <location>
        <begin position="146"/>
        <end position="162"/>
    </location>
</feature>
<dbReference type="AlphaFoldDB" id="A0A819CQB5"/>
<keyword evidence="2" id="KW-0812">Transmembrane</keyword>